<comment type="caution">
    <text evidence="12">The sequence shown here is derived from an EMBL/GenBank/DDBJ whole genome shotgun (WGS) entry which is preliminary data.</text>
</comment>
<feature type="region of interest" description="Disordered" evidence="8">
    <location>
        <begin position="1314"/>
        <end position="1342"/>
    </location>
</feature>
<feature type="domain" description="SLH" evidence="11">
    <location>
        <begin position="1382"/>
        <end position="1441"/>
    </location>
</feature>
<proteinExistence type="predicted"/>
<dbReference type="PRINTS" id="PR00205">
    <property type="entry name" value="CADHERIN"/>
</dbReference>
<feature type="domain" description="Cadherin" evidence="10">
    <location>
        <begin position="614"/>
        <end position="715"/>
    </location>
</feature>
<dbReference type="GO" id="GO:0005509">
    <property type="term" value="F:calcium ion binding"/>
    <property type="evidence" value="ECO:0007669"/>
    <property type="project" value="InterPro"/>
</dbReference>
<dbReference type="SUPFAM" id="SSF49313">
    <property type="entry name" value="Cadherin-like"/>
    <property type="match status" value="6"/>
</dbReference>
<dbReference type="InterPro" id="IPR020894">
    <property type="entry name" value="Cadherin_CS"/>
</dbReference>
<feature type="domain" description="Cadherin" evidence="10">
    <location>
        <begin position="916"/>
        <end position="1017"/>
    </location>
</feature>
<evidence type="ECO:0000256" key="8">
    <source>
        <dbReference type="SAM" id="MobiDB-lite"/>
    </source>
</evidence>
<evidence type="ECO:0000256" key="3">
    <source>
        <dbReference type="ARBA" id="ARBA00022729"/>
    </source>
</evidence>
<dbReference type="InterPro" id="IPR015919">
    <property type="entry name" value="Cadherin-like_sf"/>
</dbReference>
<reference evidence="12 13" key="1">
    <citation type="submission" date="2019-03" db="EMBL/GenBank/DDBJ databases">
        <authorList>
            <person name="He R.-H."/>
        </authorList>
    </citation>
    <scope>NUCLEOTIDE SEQUENCE [LARGE SCALE GENOMIC DNA]</scope>
    <source>
        <strain evidence="13">SH 714</strain>
    </source>
</reference>
<dbReference type="PROSITE" id="PS51272">
    <property type="entry name" value="SLH"/>
    <property type="match status" value="3"/>
</dbReference>
<comment type="subcellular location">
    <subcellularLocation>
        <location evidence="1">Membrane</location>
    </subcellularLocation>
</comment>
<dbReference type="GO" id="GO:0007156">
    <property type="term" value="P:homophilic cell adhesion via plasma membrane adhesion molecules"/>
    <property type="evidence" value="ECO:0007669"/>
    <property type="project" value="InterPro"/>
</dbReference>
<dbReference type="Pfam" id="PF00028">
    <property type="entry name" value="Cadherin"/>
    <property type="match status" value="4"/>
</dbReference>
<feature type="signal peptide" evidence="9">
    <location>
        <begin position="1"/>
        <end position="20"/>
    </location>
</feature>
<evidence type="ECO:0000259" key="11">
    <source>
        <dbReference type="PROSITE" id="PS51272"/>
    </source>
</evidence>
<sequence length="1532" mass="166939">MKYKVICFFAAMFTIPLLFSIQTYGIVDRYESSPPDVFDKDVDDANEGVNSVDRVMGDFTLRYNSPLNADGDHAVFHLFEGIGEGGSRAFVVYHNFGDVENTETFTIKREDGKPFIIENMYLLFDLYGRDLTITGYNNGNVVYDELFVTNYDESQIVDFNNTVVDKVEFSSVLFGLIIDNLTISSPPSNISIDSTQINLSAGANAVVGHLSTTDSDSGDSHVYNLVTDNPSFQINGNQLLTTNNLKSGTHNITIQTTDSKGATYEKTFTIKVIDDVVPEFGEVPFMSGTTANQTTLTVQLNEPGTAYYVVVPNGASAPSVTQVKKGFNSSGVAAIQYGSIVVDTALTNKSSVISNLESSTPYDIYVVAEDDANPPNLQVSPIKMDVSTLNQQPIFTEIGPFSIKEDAENNRIVGDVDANDGDGGEDDENIRYNIISGNPDIDGDSISLFAIDGSGIITISDADDLNYENESSHSLIIQADDAEDHNSTSDQIVTVNVLDVNEFSPDIISNGGNDNGIISVSEGSADITTFQAIDNDGTAELTYSIIGGADDGQFIINPSSGDLTLASLVDYENPSDSDKNNSYQVRVQVSDGLNTDSQLLTVNVKDVNDNSPIITNQDSIKVNENTSTVITINVTDADTVGLFEYNIIGGVDSDLFSVNSVNGELSFSGSPNFESPQDSDNNNSYKVQIQVSDGVHFVNKNISVIVQNVNESPVLSSSGNVNVNENNSFVLTVTADDPEGDSITYIIKEGKDSSHFKINDASGELFFSTAPDYEKPGDIDVNNTYEIDIEATDGYKGSTQTLIISVEDLNDNAPAIPNKSLKITENNTKVNFIVTDVDNVGVLNYAIVSGADSNLFKIDAVTGELTFKVAPDYEYPLDADGNQLYELDIKVSDGINETNEEIIVSVQDENDTTPIITNNYSISVNENKKTVTSVNVNDPDTIGTFEYSIYGGKDAALFEIDSSSGELAFKSLPNYENPLDKDKNNVYKVTVGVTDGVNDNSMTFDVTVMNQNEAPQVSDSSFNGIEDQAFRFNSSHFSYTDEDGDTLAKIQIISKPLNGVLLFNGTEIPLPIDILISEIDSLIFQPDDNWNGSTSFKWKGKDNELKSLDHAAVALTIASVNDPPVAKSMDVIINVDTPYEGKLHATDADSDTLTFEVVSQGLKGETLISDVNTGEFTYTPYAGEHGQDTVTYKVYDEKGQTSKGKINVEILPSDDALLSALSINAGNLTPKFDSNVYQYKIALPYSVSKLSVTASLLNQYASFKVNGLKGTDQLQSDPITLKVGNNDIFIEVTAQDGITTQIYHLVATRKSRPTFDYDDDSSDEQDEDKQDGKNEEDQDEIDYYGPYIQGFPDGTFRPNKGMTRAEIASMLAKIFSNELSDEIKEPTDVANNHWAAKAITEVVTSGLMVGDYQGNFRPNDSITRAEMAVITFKLKQGNFDIQPNAKYSDVAEHWAKDIILKVSDWGIMSGYPDGSFRPNQTLTRAEAVIVFNRLLDRKPIQEVDQTSFPDVPTNHWAAGEIEAASTHSQEDK</sequence>
<name>A0A4Y8IGV1_9BACI</name>
<keyword evidence="13" id="KW-1185">Reference proteome</keyword>
<evidence type="ECO:0000256" key="5">
    <source>
        <dbReference type="ARBA" id="ARBA00022837"/>
    </source>
</evidence>
<dbReference type="Gene3D" id="2.60.40.2810">
    <property type="match status" value="1"/>
</dbReference>
<evidence type="ECO:0000313" key="12">
    <source>
        <dbReference type="EMBL" id="TFB14677.1"/>
    </source>
</evidence>
<dbReference type="Pfam" id="PF00395">
    <property type="entry name" value="SLH"/>
    <property type="match status" value="3"/>
</dbReference>
<feature type="compositionally biased region" description="Acidic residues" evidence="8">
    <location>
        <begin position="1316"/>
        <end position="1329"/>
    </location>
</feature>
<keyword evidence="6" id="KW-1133">Transmembrane helix</keyword>
<dbReference type="SMART" id="SM00112">
    <property type="entry name" value="CA"/>
    <property type="match status" value="7"/>
</dbReference>
<evidence type="ECO:0000256" key="1">
    <source>
        <dbReference type="ARBA" id="ARBA00004370"/>
    </source>
</evidence>
<feature type="domain" description="Cadherin" evidence="10">
    <location>
        <begin position="715"/>
        <end position="816"/>
    </location>
</feature>
<evidence type="ECO:0000256" key="2">
    <source>
        <dbReference type="ARBA" id="ARBA00022692"/>
    </source>
</evidence>
<evidence type="ECO:0000256" key="9">
    <source>
        <dbReference type="SAM" id="SignalP"/>
    </source>
</evidence>
<dbReference type="Pfam" id="PF17963">
    <property type="entry name" value="Big_9"/>
    <property type="match status" value="1"/>
</dbReference>
<keyword evidence="7" id="KW-0472">Membrane</keyword>
<dbReference type="InterPro" id="IPR025883">
    <property type="entry name" value="Cadherin-like_domain"/>
</dbReference>
<dbReference type="PANTHER" id="PTHR24026">
    <property type="entry name" value="FAT ATYPICAL CADHERIN-RELATED"/>
    <property type="match status" value="1"/>
</dbReference>
<feature type="domain" description="SLH" evidence="11">
    <location>
        <begin position="1442"/>
        <end position="1505"/>
    </location>
</feature>
<feature type="domain" description="Cadherin" evidence="10">
    <location>
        <begin position="815"/>
        <end position="916"/>
    </location>
</feature>
<dbReference type="OrthoDB" id="9807519at2"/>
<keyword evidence="2" id="KW-0812">Transmembrane</keyword>
<dbReference type="Proteomes" id="UP000297975">
    <property type="component" value="Unassembled WGS sequence"/>
</dbReference>
<keyword evidence="5" id="KW-0106">Calcium</keyword>
<feature type="domain" description="Cadherin" evidence="10">
    <location>
        <begin position="518"/>
        <end position="614"/>
    </location>
</feature>
<feature type="domain" description="SLH" evidence="11">
    <location>
        <begin position="1321"/>
        <end position="1381"/>
    </location>
</feature>
<accession>A0A4Y8IGV1</accession>
<evidence type="ECO:0000256" key="7">
    <source>
        <dbReference type="ARBA" id="ARBA00023136"/>
    </source>
</evidence>
<dbReference type="PROSITE" id="PS00232">
    <property type="entry name" value="CADHERIN_1"/>
    <property type="match status" value="2"/>
</dbReference>
<evidence type="ECO:0000259" key="10">
    <source>
        <dbReference type="PROSITE" id="PS50268"/>
    </source>
</evidence>
<evidence type="ECO:0000313" key="13">
    <source>
        <dbReference type="Proteomes" id="UP000297975"/>
    </source>
</evidence>
<feature type="domain" description="Cadherin" evidence="10">
    <location>
        <begin position="395"/>
        <end position="507"/>
    </location>
</feature>
<dbReference type="PANTHER" id="PTHR24026:SF126">
    <property type="entry name" value="PROTOCADHERIN FAT 4"/>
    <property type="match status" value="1"/>
</dbReference>
<protein>
    <recommendedName>
        <fullName evidence="14">Tandem-95 repeat protein</fullName>
    </recommendedName>
</protein>
<dbReference type="CDD" id="cd11304">
    <property type="entry name" value="Cadherin_repeat"/>
    <property type="match status" value="6"/>
</dbReference>
<evidence type="ECO:0000256" key="6">
    <source>
        <dbReference type="ARBA" id="ARBA00022989"/>
    </source>
</evidence>
<feature type="chain" id="PRO_5039333461" description="Tandem-95 repeat protein" evidence="9">
    <location>
        <begin position="21"/>
        <end position="1532"/>
    </location>
</feature>
<dbReference type="EMBL" id="SOPW01000015">
    <property type="protein sequence ID" value="TFB14677.1"/>
    <property type="molecule type" value="Genomic_DNA"/>
</dbReference>
<dbReference type="InterPro" id="IPR002126">
    <property type="entry name" value="Cadherin-like_dom"/>
</dbReference>
<dbReference type="Gene3D" id="2.60.40.60">
    <property type="entry name" value="Cadherins"/>
    <property type="match status" value="6"/>
</dbReference>
<dbReference type="PROSITE" id="PS50268">
    <property type="entry name" value="CADHERIN_2"/>
    <property type="match status" value="6"/>
</dbReference>
<keyword evidence="3 9" id="KW-0732">Signal</keyword>
<keyword evidence="4" id="KW-0677">Repeat</keyword>
<dbReference type="Pfam" id="PF12733">
    <property type="entry name" value="Cadherin-like"/>
    <property type="match status" value="1"/>
</dbReference>
<dbReference type="RefSeq" id="WP_134340873.1">
    <property type="nucleotide sequence ID" value="NZ_SOPW01000015.1"/>
</dbReference>
<dbReference type="InterPro" id="IPR001119">
    <property type="entry name" value="SLH_dom"/>
</dbReference>
<evidence type="ECO:0000256" key="4">
    <source>
        <dbReference type="ARBA" id="ARBA00022737"/>
    </source>
</evidence>
<gene>
    <name evidence="12" type="ORF">E3U55_12815</name>
</gene>
<evidence type="ECO:0008006" key="14">
    <source>
        <dbReference type="Google" id="ProtNLM"/>
    </source>
</evidence>
<organism evidence="12 13">
    <name type="scientific">Filobacillus milosensis</name>
    <dbReference type="NCBI Taxonomy" id="94137"/>
    <lineage>
        <taxon>Bacteria</taxon>
        <taxon>Bacillati</taxon>
        <taxon>Bacillota</taxon>
        <taxon>Bacilli</taxon>
        <taxon>Bacillales</taxon>
        <taxon>Bacillaceae</taxon>
        <taxon>Filobacillus</taxon>
    </lineage>
</organism>
<dbReference type="GO" id="GO:0005886">
    <property type="term" value="C:plasma membrane"/>
    <property type="evidence" value="ECO:0007669"/>
    <property type="project" value="UniProtKB-SubCell"/>
</dbReference>